<feature type="domain" description="Response regulatory" evidence="13">
    <location>
        <begin position="737"/>
        <end position="853"/>
    </location>
</feature>
<dbReference type="SMART" id="SM00448">
    <property type="entry name" value="REC"/>
    <property type="match status" value="1"/>
</dbReference>
<dbReference type="EMBL" id="WTVR01000074">
    <property type="protein sequence ID" value="NMF91272.1"/>
    <property type="molecule type" value="Genomic_DNA"/>
</dbReference>
<keyword evidence="11" id="KW-0812">Transmembrane</keyword>
<keyword evidence="4 9" id="KW-0597">Phosphoprotein</keyword>
<feature type="region of interest" description="Disordered" evidence="10">
    <location>
        <begin position="860"/>
        <end position="879"/>
    </location>
</feature>
<proteinExistence type="predicted"/>
<dbReference type="InterPro" id="IPR000700">
    <property type="entry name" value="PAS-assoc_C"/>
</dbReference>
<evidence type="ECO:0000256" key="1">
    <source>
        <dbReference type="ARBA" id="ARBA00000085"/>
    </source>
</evidence>
<dbReference type="PROSITE" id="PS50885">
    <property type="entry name" value="HAMP"/>
    <property type="match status" value="1"/>
</dbReference>
<organism evidence="17 18">
    <name type="scientific">Aromatoleum petrolei</name>
    <dbReference type="NCBI Taxonomy" id="76116"/>
    <lineage>
        <taxon>Bacteria</taxon>
        <taxon>Pseudomonadati</taxon>
        <taxon>Pseudomonadota</taxon>
        <taxon>Betaproteobacteria</taxon>
        <taxon>Rhodocyclales</taxon>
        <taxon>Rhodocyclaceae</taxon>
        <taxon>Aromatoleum</taxon>
    </lineage>
</organism>
<feature type="domain" description="HAMP" evidence="15">
    <location>
        <begin position="279"/>
        <end position="331"/>
    </location>
</feature>
<feature type="modified residue" description="4-aspartylphosphate" evidence="9">
    <location>
        <position position="786"/>
    </location>
</feature>
<dbReference type="InterPro" id="IPR000014">
    <property type="entry name" value="PAS"/>
</dbReference>
<dbReference type="CDD" id="cd00082">
    <property type="entry name" value="HisKA"/>
    <property type="match status" value="1"/>
</dbReference>
<feature type="domain" description="HPt" evidence="16">
    <location>
        <begin position="899"/>
        <end position="996"/>
    </location>
</feature>
<dbReference type="PROSITE" id="PS50894">
    <property type="entry name" value="HPT"/>
    <property type="match status" value="1"/>
</dbReference>
<dbReference type="InterPro" id="IPR035965">
    <property type="entry name" value="PAS-like_dom_sf"/>
</dbReference>
<evidence type="ECO:0000256" key="8">
    <source>
        <dbReference type="PROSITE-ProRule" id="PRU00110"/>
    </source>
</evidence>
<dbReference type="InterPro" id="IPR004358">
    <property type="entry name" value="Sig_transdc_His_kin-like_C"/>
</dbReference>
<dbReference type="CDD" id="cd17546">
    <property type="entry name" value="REC_hyHK_CKI1_RcsC-like"/>
    <property type="match status" value="1"/>
</dbReference>
<keyword evidence="11" id="KW-0472">Membrane</keyword>
<dbReference type="InterPro" id="IPR036641">
    <property type="entry name" value="HPT_dom_sf"/>
</dbReference>
<dbReference type="PANTHER" id="PTHR45339">
    <property type="entry name" value="HYBRID SIGNAL TRANSDUCTION HISTIDINE KINASE J"/>
    <property type="match status" value="1"/>
</dbReference>
<dbReference type="Gene3D" id="1.10.287.130">
    <property type="match status" value="1"/>
</dbReference>
<dbReference type="CDD" id="cd00130">
    <property type="entry name" value="PAS"/>
    <property type="match status" value="1"/>
</dbReference>
<evidence type="ECO:0000256" key="2">
    <source>
        <dbReference type="ARBA" id="ARBA00004370"/>
    </source>
</evidence>
<dbReference type="SUPFAM" id="SSF47226">
    <property type="entry name" value="Histidine-containing phosphotransfer domain, HPT domain"/>
    <property type="match status" value="1"/>
</dbReference>
<name>A0ABX1N0X0_9RHOO</name>
<evidence type="ECO:0000256" key="5">
    <source>
        <dbReference type="ARBA" id="ARBA00022679"/>
    </source>
</evidence>
<feature type="domain" description="Histidine kinase" evidence="12">
    <location>
        <begin position="490"/>
        <end position="711"/>
    </location>
</feature>
<evidence type="ECO:0000256" key="11">
    <source>
        <dbReference type="SAM" id="Phobius"/>
    </source>
</evidence>
<dbReference type="Gene3D" id="1.20.120.160">
    <property type="entry name" value="HPT domain"/>
    <property type="match status" value="1"/>
</dbReference>
<keyword evidence="7" id="KW-0902">Two-component regulatory system</keyword>
<evidence type="ECO:0000256" key="6">
    <source>
        <dbReference type="ARBA" id="ARBA00022777"/>
    </source>
</evidence>
<evidence type="ECO:0000259" key="16">
    <source>
        <dbReference type="PROSITE" id="PS50894"/>
    </source>
</evidence>
<dbReference type="SMART" id="SM00388">
    <property type="entry name" value="HisKA"/>
    <property type="match status" value="1"/>
</dbReference>
<dbReference type="PROSITE" id="PS50113">
    <property type="entry name" value="PAC"/>
    <property type="match status" value="1"/>
</dbReference>
<dbReference type="InterPro" id="IPR036890">
    <property type="entry name" value="HATPase_C_sf"/>
</dbReference>
<dbReference type="Pfam" id="PF00072">
    <property type="entry name" value="Response_reg"/>
    <property type="match status" value="1"/>
</dbReference>
<keyword evidence="11" id="KW-1133">Transmembrane helix</keyword>
<dbReference type="CDD" id="cd00088">
    <property type="entry name" value="HPT"/>
    <property type="match status" value="1"/>
</dbReference>
<dbReference type="Gene3D" id="3.30.565.10">
    <property type="entry name" value="Histidine kinase-like ATPase, C-terminal domain"/>
    <property type="match status" value="1"/>
</dbReference>
<dbReference type="InterPro" id="IPR003660">
    <property type="entry name" value="HAMP_dom"/>
</dbReference>
<dbReference type="Pfam" id="PF02518">
    <property type="entry name" value="HATPase_c"/>
    <property type="match status" value="1"/>
</dbReference>
<dbReference type="Gene3D" id="3.40.50.2300">
    <property type="match status" value="1"/>
</dbReference>
<dbReference type="PROSITE" id="PS50110">
    <property type="entry name" value="RESPONSE_REGULATORY"/>
    <property type="match status" value="1"/>
</dbReference>
<dbReference type="PANTHER" id="PTHR45339:SF5">
    <property type="entry name" value="HISTIDINE KINASE"/>
    <property type="match status" value="1"/>
</dbReference>
<dbReference type="SMART" id="SM00073">
    <property type="entry name" value="HPT"/>
    <property type="match status" value="1"/>
</dbReference>
<keyword evidence="18" id="KW-1185">Reference proteome</keyword>
<dbReference type="Pfam" id="PF08447">
    <property type="entry name" value="PAS_3"/>
    <property type="match status" value="1"/>
</dbReference>
<protein>
    <recommendedName>
        <fullName evidence="3">histidine kinase</fullName>
        <ecNumber evidence="3">2.7.13.3</ecNumber>
    </recommendedName>
</protein>
<dbReference type="InterPro" id="IPR036097">
    <property type="entry name" value="HisK_dim/P_sf"/>
</dbReference>
<evidence type="ECO:0000259" key="14">
    <source>
        <dbReference type="PROSITE" id="PS50113"/>
    </source>
</evidence>
<evidence type="ECO:0000259" key="13">
    <source>
        <dbReference type="PROSITE" id="PS50110"/>
    </source>
</evidence>
<dbReference type="SUPFAM" id="SSF52172">
    <property type="entry name" value="CheY-like"/>
    <property type="match status" value="1"/>
</dbReference>
<accession>A0ABX1N0X0</accession>
<reference evidence="17 18" key="1">
    <citation type="submission" date="2019-12" db="EMBL/GenBank/DDBJ databases">
        <title>Comparative genomics gives insights into the taxonomy of the Azoarcus-Aromatoleum group and reveals separate origins of nif in the plant-associated Azoarcus and non-plant-associated Aromatoleum sub-groups.</title>
        <authorList>
            <person name="Lafos M."/>
            <person name="Maluk M."/>
            <person name="Batista M."/>
            <person name="Junghare M."/>
            <person name="Carmona M."/>
            <person name="Faoro H."/>
            <person name="Cruz L.M."/>
            <person name="Battistoni F."/>
            <person name="De Souza E."/>
            <person name="Pedrosa F."/>
            <person name="Chen W.-M."/>
            <person name="Poole P.S."/>
            <person name="Dixon R.A."/>
            <person name="James E.K."/>
        </authorList>
    </citation>
    <scope>NUCLEOTIDE SEQUENCE [LARGE SCALE GENOMIC DNA]</scope>
    <source>
        <strain evidence="17 18">ToN1</strain>
    </source>
</reference>
<keyword evidence="5" id="KW-0808">Transferase</keyword>
<gene>
    <name evidence="17" type="ORF">GPA26_22665</name>
</gene>
<dbReference type="PRINTS" id="PR00344">
    <property type="entry name" value="BCTRLSENSOR"/>
</dbReference>
<dbReference type="PROSITE" id="PS50109">
    <property type="entry name" value="HIS_KIN"/>
    <property type="match status" value="1"/>
</dbReference>
<evidence type="ECO:0000256" key="7">
    <source>
        <dbReference type="ARBA" id="ARBA00023012"/>
    </source>
</evidence>
<evidence type="ECO:0000259" key="15">
    <source>
        <dbReference type="PROSITE" id="PS50885"/>
    </source>
</evidence>
<evidence type="ECO:0000313" key="17">
    <source>
        <dbReference type="EMBL" id="NMF91272.1"/>
    </source>
</evidence>
<dbReference type="SMART" id="SM00387">
    <property type="entry name" value="HATPase_c"/>
    <property type="match status" value="1"/>
</dbReference>
<dbReference type="Pfam" id="PF01627">
    <property type="entry name" value="Hpt"/>
    <property type="match status" value="1"/>
</dbReference>
<sequence length="1004" mass="109095">MAKASGLAARIRQSAFLLAMSVLALTGIGALSLQAYNIAGTIRQSQTTTLQVLAGTFGASLAKIIDSEEELSRSPLIWTALTDTAGREAYLRPFLRQHNSGKASQLALLDYRGRFLAGAANLVAESNATVEELATRLLTAQGPDRHPIAVDQGKHILAAYPVIFPYTDDVIGVLINRIDLAVLMTGASGTLDQHFNLIVRRTDAPPIALRDTAAHGPGTQPVTQLLQHSRHPDLYRITLELYRSDNPWFKPLRDIVLLLIALAIPLMWLVWRYSTRLASRLTVRLDRLAGAVSAAPGQDAPAIPADDNPDEIGALSRALRGALEAQRQFSEDLERQVVRRTQELQASRDALAEAQAVGHIGSWAHDLRADAMSWSDETRRIFGLPSDSEPRARDFFDALHADDRPRVEAAWRSALDGGNEFRTESRILAAGELRWVNIEAKVRRDAAGEAIDVIGIVQDITALKHANARLEQAVDAAQAANRAKSRFLATMSHEIRTPMNAIIGMTRLALDTPLDAQQRDYLEKISGAADGLLQVINDVLDFSKIEAGSMDLRAAPFNLRELFAKVVSQLEFRAREKGLELRVTLDEQGPMDYVGDALRIGQVLLNLAGNAVKFTHQGEVSLELRRLPGGSSGDLLEFVVRDSGIGMSASQLTRLFQPFSQVDDATTRPFGGTGLGLAISKQLVELMHGSIGVESTPGAGSRFHFALRLAPAAEGAGRAAASCNAGDSGPPSLRGRRILLAEDNPLNQQVAGEFLRRMGMIVDIANNGTEAVARALERRYDLVLMDLHMPVMDGYEATRQIRRYFSDAALPVLAMTADAFSDARDRCLEASMNDHVAKPIDFRTLPDVLARWLKLADAVDRPSPSPSEGGAHHPAVSAGPLDLLPQEELDEALARIGGDVALYRELAALFIEQYRDASAQLQQHLEEGKLEQLGLMAHTLKGVAASLGLRPLRAHAVRLEKMIRAGETDRLHDAVHQLADTLAASMQGLSGHLGASENWPAPQL</sequence>
<feature type="transmembrane region" description="Helical" evidence="11">
    <location>
        <begin position="255"/>
        <end position="271"/>
    </location>
</feature>
<dbReference type="EC" id="2.7.13.3" evidence="3"/>
<evidence type="ECO:0000256" key="3">
    <source>
        <dbReference type="ARBA" id="ARBA00012438"/>
    </source>
</evidence>
<dbReference type="NCBIfam" id="TIGR00229">
    <property type="entry name" value="sensory_box"/>
    <property type="match status" value="1"/>
</dbReference>
<dbReference type="InterPro" id="IPR003594">
    <property type="entry name" value="HATPase_dom"/>
</dbReference>
<evidence type="ECO:0000313" key="18">
    <source>
        <dbReference type="Proteomes" id="UP000652074"/>
    </source>
</evidence>
<dbReference type="SUPFAM" id="SSF55874">
    <property type="entry name" value="ATPase domain of HSP90 chaperone/DNA topoisomerase II/histidine kinase"/>
    <property type="match status" value="1"/>
</dbReference>
<comment type="subcellular location">
    <subcellularLocation>
        <location evidence="2">Membrane</location>
    </subcellularLocation>
</comment>
<evidence type="ECO:0000259" key="12">
    <source>
        <dbReference type="PROSITE" id="PS50109"/>
    </source>
</evidence>
<dbReference type="SUPFAM" id="SSF55785">
    <property type="entry name" value="PYP-like sensor domain (PAS domain)"/>
    <property type="match status" value="1"/>
</dbReference>
<comment type="catalytic activity">
    <reaction evidence="1">
        <text>ATP + protein L-histidine = ADP + protein N-phospho-L-histidine.</text>
        <dbReference type="EC" id="2.7.13.3"/>
    </reaction>
</comment>
<dbReference type="Gene3D" id="3.30.450.20">
    <property type="entry name" value="PAS domain"/>
    <property type="match status" value="1"/>
</dbReference>
<dbReference type="InterPro" id="IPR003661">
    <property type="entry name" value="HisK_dim/P_dom"/>
</dbReference>
<dbReference type="Pfam" id="PF00512">
    <property type="entry name" value="HisKA"/>
    <property type="match status" value="1"/>
</dbReference>
<dbReference type="RefSeq" id="WP_169208590.1">
    <property type="nucleotide sequence ID" value="NZ_CP059560.1"/>
</dbReference>
<dbReference type="CDD" id="cd16922">
    <property type="entry name" value="HATPase_EvgS-ArcB-TorS-like"/>
    <property type="match status" value="1"/>
</dbReference>
<dbReference type="InterPro" id="IPR005467">
    <property type="entry name" value="His_kinase_dom"/>
</dbReference>
<dbReference type="InterPro" id="IPR001789">
    <property type="entry name" value="Sig_transdc_resp-reg_receiver"/>
</dbReference>
<dbReference type="InterPro" id="IPR011006">
    <property type="entry name" value="CheY-like_superfamily"/>
</dbReference>
<dbReference type="InterPro" id="IPR008207">
    <property type="entry name" value="Sig_transdc_His_kin_Hpt_dom"/>
</dbReference>
<dbReference type="InterPro" id="IPR013655">
    <property type="entry name" value="PAS_fold_3"/>
</dbReference>
<keyword evidence="6" id="KW-0418">Kinase</keyword>
<dbReference type="Gene3D" id="2.10.70.100">
    <property type="match status" value="1"/>
</dbReference>
<evidence type="ECO:0000256" key="4">
    <source>
        <dbReference type="ARBA" id="ARBA00022553"/>
    </source>
</evidence>
<evidence type="ECO:0000256" key="10">
    <source>
        <dbReference type="SAM" id="MobiDB-lite"/>
    </source>
</evidence>
<evidence type="ECO:0000256" key="9">
    <source>
        <dbReference type="PROSITE-ProRule" id="PRU00169"/>
    </source>
</evidence>
<dbReference type="SUPFAM" id="SSF47384">
    <property type="entry name" value="Homodimeric domain of signal transducing histidine kinase"/>
    <property type="match status" value="1"/>
</dbReference>
<feature type="modified residue" description="Phosphohistidine" evidence="8">
    <location>
        <position position="938"/>
    </location>
</feature>
<dbReference type="Proteomes" id="UP000652074">
    <property type="component" value="Unassembled WGS sequence"/>
</dbReference>
<comment type="caution">
    <text evidence="17">The sequence shown here is derived from an EMBL/GenBank/DDBJ whole genome shotgun (WGS) entry which is preliminary data.</text>
</comment>
<feature type="domain" description="PAC" evidence="14">
    <location>
        <begin position="417"/>
        <end position="472"/>
    </location>
</feature>